<dbReference type="InterPro" id="IPR039060">
    <property type="entry name" value="Antitox_HigA"/>
</dbReference>
<sequence length="129" mass="14665">MLQWWIMSELRPIRSNEDYENALTLLKQLWGAPDGSPEADKLDIIATLIDAYEASHYPIDLPDPIDAILFRMEQQGLSRKDLEPILGSRGRIAEISQSQAIPLEMIRRLHEHLGIPTDILIQPIRTNAA</sequence>
<protein>
    <submittedName>
        <fullName evidence="1">Transcriptional regulator</fullName>
    </submittedName>
</protein>
<accession>A0ABY5XF01</accession>
<evidence type="ECO:0000313" key="2">
    <source>
        <dbReference type="Proteomes" id="UP001060123"/>
    </source>
</evidence>
<keyword evidence="2" id="KW-1185">Reference proteome</keyword>
<evidence type="ECO:0000313" key="1">
    <source>
        <dbReference type="EMBL" id="UWU12916.1"/>
    </source>
</evidence>
<reference evidence="1" key="1">
    <citation type="submission" date="2022-09" db="EMBL/GenBank/DDBJ databases">
        <title>Australian commercial rhizobial inoculants.</title>
        <authorList>
            <person name="Kohlmeier M.G."/>
            <person name="O'Hara G.W."/>
            <person name="Colombi E."/>
            <person name="Ramsay J.P."/>
            <person name="Terpolilli J."/>
        </authorList>
    </citation>
    <scope>NUCLEOTIDE SEQUENCE</scope>
    <source>
        <strain evidence="1">WSM1592</strain>
    </source>
</reference>
<dbReference type="RefSeq" id="WP_244915044.1">
    <property type="nucleotide sequence ID" value="NZ_CP104143.1"/>
</dbReference>
<proteinExistence type="predicted"/>
<dbReference type="PANTHER" id="PTHR40455:SF1">
    <property type="entry name" value="ANTITOXIN HIGA"/>
    <property type="match status" value="1"/>
</dbReference>
<dbReference type="EMBL" id="CP104143">
    <property type="protein sequence ID" value="UWU12916.1"/>
    <property type="molecule type" value="Genomic_DNA"/>
</dbReference>
<gene>
    <name evidence="1" type="ORF">N2599_12125</name>
</gene>
<organism evidence="1 2">
    <name type="scientific">Rhizobium sullae</name>
    <name type="common">Rhizobium hedysari</name>
    <dbReference type="NCBI Taxonomy" id="50338"/>
    <lineage>
        <taxon>Bacteria</taxon>
        <taxon>Pseudomonadati</taxon>
        <taxon>Pseudomonadota</taxon>
        <taxon>Alphaproteobacteria</taxon>
        <taxon>Hyphomicrobiales</taxon>
        <taxon>Rhizobiaceae</taxon>
        <taxon>Rhizobium/Agrobacterium group</taxon>
        <taxon>Rhizobium</taxon>
    </lineage>
</organism>
<dbReference type="PANTHER" id="PTHR40455">
    <property type="entry name" value="ANTITOXIN HIGA"/>
    <property type="match status" value="1"/>
</dbReference>
<dbReference type="Proteomes" id="UP001060123">
    <property type="component" value="Chromosome"/>
</dbReference>
<name>A0ABY5XF01_RHISU</name>